<sequence>MPVDSKSCIQKEYHDKISRYDCVMKFRQNRKASVLSRAVKQIHYKRRCYKEDEDIDFLKFKINRTGVKIVKVKSLLGGVCSSYCTVKMVSIGLPLEQFLGLGINHGIVKEANMNNERNCKIRWKIKEAFKGKLGRKTIKEIIEVLRRKLKRPLKVKNIEHRKKLKGNLKERCKVKI</sequence>
<protein>
    <submittedName>
        <fullName evidence="1">Uncharacterized protein</fullName>
    </submittedName>
</protein>
<organism evidence="1 2">
    <name type="scientific">Tegillarca granosa</name>
    <name type="common">Malaysian cockle</name>
    <name type="synonym">Anadara granosa</name>
    <dbReference type="NCBI Taxonomy" id="220873"/>
    <lineage>
        <taxon>Eukaryota</taxon>
        <taxon>Metazoa</taxon>
        <taxon>Spiralia</taxon>
        <taxon>Lophotrochozoa</taxon>
        <taxon>Mollusca</taxon>
        <taxon>Bivalvia</taxon>
        <taxon>Autobranchia</taxon>
        <taxon>Pteriomorphia</taxon>
        <taxon>Arcoida</taxon>
        <taxon>Arcoidea</taxon>
        <taxon>Arcidae</taxon>
        <taxon>Tegillarca</taxon>
    </lineage>
</organism>
<keyword evidence="2" id="KW-1185">Reference proteome</keyword>
<evidence type="ECO:0000313" key="2">
    <source>
        <dbReference type="Proteomes" id="UP001217089"/>
    </source>
</evidence>
<gene>
    <name evidence="1" type="ORF">KUTeg_012898</name>
</gene>
<reference evidence="1 2" key="1">
    <citation type="submission" date="2022-12" db="EMBL/GenBank/DDBJ databases">
        <title>Chromosome-level genome of Tegillarca granosa.</title>
        <authorList>
            <person name="Kim J."/>
        </authorList>
    </citation>
    <scope>NUCLEOTIDE SEQUENCE [LARGE SCALE GENOMIC DNA]</scope>
    <source>
        <strain evidence="1">Teg-2019</strain>
        <tissue evidence="1">Adductor muscle</tissue>
    </source>
</reference>
<proteinExistence type="predicted"/>
<dbReference type="EMBL" id="JARBDR010000657">
    <property type="protein sequence ID" value="KAJ8308024.1"/>
    <property type="molecule type" value="Genomic_DNA"/>
</dbReference>
<name>A0ABQ9ESK2_TEGGR</name>
<dbReference type="Proteomes" id="UP001217089">
    <property type="component" value="Unassembled WGS sequence"/>
</dbReference>
<accession>A0ABQ9ESK2</accession>
<evidence type="ECO:0000313" key="1">
    <source>
        <dbReference type="EMBL" id="KAJ8308024.1"/>
    </source>
</evidence>
<comment type="caution">
    <text evidence="1">The sequence shown here is derived from an EMBL/GenBank/DDBJ whole genome shotgun (WGS) entry which is preliminary data.</text>
</comment>